<dbReference type="Gene3D" id="1.25.40.420">
    <property type="match status" value="1"/>
</dbReference>
<feature type="chain" id="PRO_5018682909" description="SRCR domain-containing protein" evidence="6">
    <location>
        <begin position="18"/>
        <end position="540"/>
    </location>
</feature>
<organism evidence="8 9">
    <name type="scientific">Amphilophus citrinellus</name>
    <name type="common">Midas cichlid</name>
    <name type="synonym">Cichlasoma citrinellum</name>
    <dbReference type="NCBI Taxonomy" id="61819"/>
    <lineage>
        <taxon>Eukaryota</taxon>
        <taxon>Metazoa</taxon>
        <taxon>Chordata</taxon>
        <taxon>Craniata</taxon>
        <taxon>Vertebrata</taxon>
        <taxon>Euteleostomi</taxon>
        <taxon>Actinopterygii</taxon>
        <taxon>Neopterygii</taxon>
        <taxon>Teleostei</taxon>
        <taxon>Neoteleostei</taxon>
        <taxon>Acanthomorphata</taxon>
        <taxon>Ovalentaria</taxon>
        <taxon>Cichlomorphae</taxon>
        <taxon>Cichliformes</taxon>
        <taxon>Cichlidae</taxon>
        <taxon>New World cichlids</taxon>
        <taxon>Cichlasomatinae</taxon>
        <taxon>Heroini</taxon>
        <taxon>Amphilophus</taxon>
    </lineage>
</organism>
<dbReference type="SMART" id="SM00875">
    <property type="entry name" value="BACK"/>
    <property type="match status" value="1"/>
</dbReference>
<evidence type="ECO:0000256" key="3">
    <source>
        <dbReference type="ARBA" id="ARBA00023157"/>
    </source>
</evidence>
<keyword evidence="2" id="KW-0677">Repeat</keyword>
<dbReference type="PANTHER" id="PTHR24410:SF16">
    <property type="entry name" value="GALECTIN-3-BINDING PROTEIN"/>
    <property type="match status" value="1"/>
</dbReference>
<protein>
    <recommendedName>
        <fullName evidence="7">SRCR domain-containing protein</fullName>
    </recommendedName>
</protein>
<feature type="signal peptide" evidence="6">
    <location>
        <begin position="1"/>
        <end position="17"/>
    </location>
</feature>
<sequence>MLPLWFHLCLTWPGSLLLLLHLQLYCIFPLGHEEGYIRLAGGQDYAEGRVEIFHDGVWGTVCDDNWDMNDANVACRQLRFPGAAEAPGSAHFGVGNIWMDDLGCSGTEFNLLQCTFSGWGVHNCGHGEDAGSEPNNRDLSREYLLDHNASLSQQLGELFGSGHDCDVKISVMVDNNILETICAHRLILSLNSNLKALYPDLIQNNSTFPIKCLHFRYFYTRKIKITLASSHCILKMASNWGLTEYHNEAANIFRLFLPEDPTFQSQKSFYNYAVHKGDEALQELCLRYLAWNCEALINSPTWTSLPFDLVKSLLPRSDLVVRNETVILSGLERWAEAQGNATMFEILLKFIRFPMIPTEDLYKLDSSQYYASKLEGFQFNALPVRILLSDLTDNIYTTRIYTGRPWSFSFSSQRINSLASDFQTPVHNSAYFAFQSMRWKIRVYIREEDCTKQSVTCPSLPAISLQIQEKNIPSEMEGRILYSNKLVLMCEGRHVFHVGEFSAVDSDSPMVVPSISEQVYPCHSNLFSYQVVVRPRYSTN</sequence>
<dbReference type="Pfam" id="PF00530">
    <property type="entry name" value="SRCR"/>
    <property type="match status" value="1"/>
</dbReference>
<dbReference type="Proteomes" id="UP000261340">
    <property type="component" value="Unplaced"/>
</dbReference>
<dbReference type="SUPFAM" id="SSF54695">
    <property type="entry name" value="POZ domain"/>
    <property type="match status" value="1"/>
</dbReference>
<dbReference type="GeneTree" id="ENSGT00940000164412"/>
<dbReference type="FunFam" id="3.10.250.10:FF:000006">
    <property type="entry name" value="neurotrypsin isoform X2"/>
    <property type="match status" value="1"/>
</dbReference>
<evidence type="ECO:0000256" key="5">
    <source>
        <dbReference type="PROSITE-ProRule" id="PRU00196"/>
    </source>
</evidence>
<dbReference type="PANTHER" id="PTHR24410">
    <property type="entry name" value="HL07962P-RELATED"/>
    <property type="match status" value="1"/>
</dbReference>
<dbReference type="InterPro" id="IPR001190">
    <property type="entry name" value="SRCR"/>
</dbReference>
<dbReference type="AlphaFoldDB" id="A0A3Q0RWQ3"/>
<evidence type="ECO:0000256" key="2">
    <source>
        <dbReference type="ARBA" id="ARBA00022737"/>
    </source>
</evidence>
<evidence type="ECO:0000313" key="9">
    <source>
        <dbReference type="Proteomes" id="UP000261340"/>
    </source>
</evidence>
<dbReference type="CDD" id="cd18496">
    <property type="entry name" value="BACK_LGALS3BP"/>
    <property type="match status" value="1"/>
</dbReference>
<keyword evidence="4" id="KW-0325">Glycoprotein</keyword>
<dbReference type="InterPro" id="IPR036772">
    <property type="entry name" value="SRCR-like_dom_sf"/>
</dbReference>
<evidence type="ECO:0000259" key="7">
    <source>
        <dbReference type="PROSITE" id="PS50287"/>
    </source>
</evidence>
<dbReference type="PRINTS" id="PR00258">
    <property type="entry name" value="SPERACTRCPTR"/>
</dbReference>
<name>A0A3Q0RWQ3_AMPCI</name>
<dbReference type="InterPro" id="IPR011333">
    <property type="entry name" value="SKP1/BTB/POZ_sf"/>
</dbReference>
<dbReference type="SUPFAM" id="SSF56487">
    <property type="entry name" value="SRCR-like"/>
    <property type="match status" value="1"/>
</dbReference>
<dbReference type="Pfam" id="PF07707">
    <property type="entry name" value="BACK"/>
    <property type="match status" value="1"/>
</dbReference>
<accession>A0A3Q0RWQ3</accession>
<dbReference type="Ensembl" id="ENSACIT00000017481.1">
    <property type="protein sequence ID" value="ENSACIP00000017019.1"/>
    <property type="gene ID" value="ENSACIG00000013254.1"/>
</dbReference>
<evidence type="ECO:0000313" key="8">
    <source>
        <dbReference type="Ensembl" id="ENSACIP00000017019.1"/>
    </source>
</evidence>
<reference evidence="8" key="2">
    <citation type="submission" date="2025-09" db="UniProtKB">
        <authorList>
            <consortium name="Ensembl"/>
        </authorList>
    </citation>
    <scope>IDENTIFICATION</scope>
</reference>
<reference evidence="8" key="1">
    <citation type="submission" date="2025-08" db="UniProtKB">
        <authorList>
            <consortium name="Ensembl"/>
        </authorList>
    </citation>
    <scope>IDENTIFICATION</scope>
</reference>
<keyword evidence="1 6" id="KW-0732">Signal</keyword>
<dbReference type="Gene3D" id="3.30.710.10">
    <property type="entry name" value="Potassium Channel Kv1.1, Chain A"/>
    <property type="match status" value="1"/>
</dbReference>
<feature type="disulfide bond" evidence="5">
    <location>
        <begin position="104"/>
        <end position="114"/>
    </location>
</feature>
<evidence type="ECO:0000256" key="1">
    <source>
        <dbReference type="ARBA" id="ARBA00022729"/>
    </source>
</evidence>
<comment type="caution">
    <text evidence="5">Lacks conserved residue(s) required for the propagation of feature annotation.</text>
</comment>
<dbReference type="PROSITE" id="PS50287">
    <property type="entry name" value="SRCR_2"/>
    <property type="match status" value="1"/>
</dbReference>
<feature type="domain" description="SRCR" evidence="7">
    <location>
        <begin position="37"/>
        <end position="131"/>
    </location>
</feature>
<keyword evidence="3 5" id="KW-1015">Disulfide bond</keyword>
<dbReference type="Gene3D" id="3.10.250.10">
    <property type="entry name" value="SRCR-like domain"/>
    <property type="match status" value="1"/>
</dbReference>
<dbReference type="InterPro" id="IPR051481">
    <property type="entry name" value="BTB-POZ/Galectin-3-binding"/>
</dbReference>
<dbReference type="InterPro" id="IPR011705">
    <property type="entry name" value="BACK"/>
</dbReference>
<dbReference type="GO" id="GO:0016020">
    <property type="term" value="C:membrane"/>
    <property type="evidence" value="ECO:0007669"/>
    <property type="project" value="InterPro"/>
</dbReference>
<evidence type="ECO:0000256" key="4">
    <source>
        <dbReference type="ARBA" id="ARBA00023180"/>
    </source>
</evidence>
<keyword evidence="9" id="KW-1185">Reference proteome</keyword>
<evidence type="ECO:0000256" key="6">
    <source>
        <dbReference type="SAM" id="SignalP"/>
    </source>
</evidence>
<dbReference type="SMART" id="SM00202">
    <property type="entry name" value="SR"/>
    <property type="match status" value="1"/>
</dbReference>
<proteinExistence type="predicted"/>